<evidence type="ECO:0000313" key="2">
    <source>
        <dbReference type="Proteomes" id="UP000476176"/>
    </source>
</evidence>
<gene>
    <name evidence="1" type="ORF">PF004_g13757</name>
</gene>
<sequence>MVRVVSCRFMRISCSEDDHPLFRRYYARSNRERGVKLLRCFPHCCPEHVQRCYCGTSIHVMVTFNSEPPPAGLLVCARFEPSRVVPLWPSSLAEAPAQDDTNERKLRPGEIVSLSESLLPSGNRKAKQTTWIRADREGDTKQSSKNATPYVLNNHRYPKWLYTYDSSVTRTQREMTHHLVVYVCQVTGTQSQYARASRVAWFLPRLLPAVWQQRQRCRHPDIYETKRARTHNTPQMQFQTYHILSKQQQEERRQNALRGDFLESYRHRDGAAVISQDHQYLWQLGPSARICGFRDKGQHLLILWRFVQSLSLGDLGFDAYDMDKSVRPFWLRAAAALHEPKPNSSQEFEDVVRLFLEEAFKDEAGVSGSGSAPKAPLSRVIRVAAHLFLRGLTSCTIQRLLLSACMMQSNATSKPQLQERFVLLLSDLYDELGDVLGEVTAEMVHRLRGNQALSLPALVDDVLSLVYSLPRFSALRVEVSTLLLSQEPVGSLSEALNCAFQTFVALAREAMIVPINMQHTKKYAQQQPLAARPGHNDPEWNQRWLLEPGSLQIAHVASGTAREALSLADFAQLVYEFGCIDINLADDRSSLSLQSAYSLSGGATTTPMTLVLDGRLRVFRALPSGISSMVSAAGGWSLGDYMATFSEDTHALNVDFFMFADVKTSAYSRGGRRTERHVSGSNSHDEIQMRRVNLSIKLEEDLKLHTCKHVSHRANARAQTFGNLNCGPSNSLERSQVVSVVEAADGIYCTSGWVRLSPDTESLSGPWISLSIVVHLDRTEGFVSSMWTFL</sequence>
<dbReference type="Proteomes" id="UP000476176">
    <property type="component" value="Unassembled WGS sequence"/>
</dbReference>
<name>A0A6G0NRB4_9STRA</name>
<dbReference type="AlphaFoldDB" id="A0A6G0NRB4"/>
<protein>
    <submittedName>
        <fullName evidence="1">Uncharacterized protein</fullName>
    </submittedName>
</protein>
<organism evidence="1 2">
    <name type="scientific">Phytophthora fragariae</name>
    <dbReference type="NCBI Taxonomy" id="53985"/>
    <lineage>
        <taxon>Eukaryota</taxon>
        <taxon>Sar</taxon>
        <taxon>Stramenopiles</taxon>
        <taxon>Oomycota</taxon>
        <taxon>Peronosporomycetes</taxon>
        <taxon>Peronosporales</taxon>
        <taxon>Peronosporaceae</taxon>
        <taxon>Phytophthora</taxon>
    </lineage>
</organism>
<accession>A0A6G0NRB4</accession>
<proteinExistence type="predicted"/>
<reference evidence="1 2" key="1">
    <citation type="submission" date="2018-09" db="EMBL/GenBank/DDBJ databases">
        <title>Genomic investigation of the strawberry pathogen Phytophthora fragariae indicates pathogenicity is determined by transcriptional variation in three key races.</title>
        <authorList>
            <person name="Adams T.M."/>
            <person name="Armitage A.D."/>
            <person name="Sobczyk M.K."/>
            <person name="Bates H.J."/>
            <person name="Dunwell J.M."/>
            <person name="Nellist C.F."/>
            <person name="Harrison R.J."/>
        </authorList>
    </citation>
    <scope>NUCLEOTIDE SEQUENCE [LARGE SCALE GENOMIC DNA]</scope>
    <source>
        <strain evidence="1 2">BC-23</strain>
    </source>
</reference>
<evidence type="ECO:0000313" key="1">
    <source>
        <dbReference type="EMBL" id="KAE9218900.1"/>
    </source>
</evidence>
<dbReference type="EMBL" id="QXGC01000850">
    <property type="protein sequence ID" value="KAE9218900.1"/>
    <property type="molecule type" value="Genomic_DNA"/>
</dbReference>
<comment type="caution">
    <text evidence="1">The sequence shown here is derived from an EMBL/GenBank/DDBJ whole genome shotgun (WGS) entry which is preliminary data.</text>
</comment>